<protein>
    <recommendedName>
        <fullName evidence="1">F-box domain-containing protein</fullName>
    </recommendedName>
</protein>
<dbReference type="RefSeq" id="XP_021750664.1">
    <property type="nucleotide sequence ID" value="XM_021894972.1"/>
</dbReference>
<dbReference type="KEGG" id="cqi:110716352"/>
<dbReference type="GeneID" id="110716352"/>
<dbReference type="Proteomes" id="UP000596660">
    <property type="component" value="Unplaced"/>
</dbReference>
<dbReference type="InterPro" id="IPR001810">
    <property type="entry name" value="F-box_dom"/>
</dbReference>
<reference evidence="2" key="2">
    <citation type="submission" date="2021-03" db="UniProtKB">
        <authorList>
            <consortium name="EnsemblPlants"/>
        </authorList>
    </citation>
    <scope>IDENTIFICATION</scope>
</reference>
<evidence type="ECO:0000259" key="1">
    <source>
        <dbReference type="PROSITE" id="PS50181"/>
    </source>
</evidence>
<dbReference type="SUPFAM" id="SSF52047">
    <property type="entry name" value="RNI-like"/>
    <property type="match status" value="1"/>
</dbReference>
<dbReference type="Pfam" id="PF08387">
    <property type="entry name" value="FBD"/>
    <property type="match status" value="1"/>
</dbReference>
<dbReference type="Gene3D" id="1.20.1280.50">
    <property type="match status" value="1"/>
</dbReference>
<dbReference type="SUPFAM" id="SSF81383">
    <property type="entry name" value="F-box domain"/>
    <property type="match status" value="1"/>
</dbReference>
<dbReference type="InterPro" id="IPR055357">
    <property type="entry name" value="LRR_At1g61320_AtMIF1"/>
</dbReference>
<gene>
    <name evidence="2" type="primary">LOC110716352</name>
</gene>
<name>A0A803MNQ3_CHEQI</name>
<dbReference type="InterPro" id="IPR036047">
    <property type="entry name" value="F-box-like_dom_sf"/>
</dbReference>
<dbReference type="Gramene" id="AUR62032904-RA">
    <property type="protein sequence ID" value="AUR62032904-RA:cds"/>
    <property type="gene ID" value="AUR62032904"/>
</dbReference>
<dbReference type="OrthoDB" id="1932213at2759"/>
<dbReference type="PANTHER" id="PTHR34145:SF28">
    <property type="entry name" value="F-BOX DOMAIN-CONTAINING PROTEIN"/>
    <property type="match status" value="1"/>
</dbReference>
<keyword evidence="3" id="KW-1185">Reference proteome</keyword>
<evidence type="ECO:0000313" key="3">
    <source>
        <dbReference type="Proteomes" id="UP000596660"/>
    </source>
</evidence>
<dbReference type="AlphaFoldDB" id="A0A803MNQ3"/>
<proteinExistence type="predicted"/>
<dbReference type="Gene3D" id="3.80.10.10">
    <property type="entry name" value="Ribonuclease Inhibitor"/>
    <property type="match status" value="1"/>
</dbReference>
<dbReference type="InterPro" id="IPR032675">
    <property type="entry name" value="LRR_dom_sf"/>
</dbReference>
<dbReference type="EnsemblPlants" id="AUR62032904-RA">
    <property type="protein sequence ID" value="AUR62032904-RA:cds"/>
    <property type="gene ID" value="AUR62032904"/>
</dbReference>
<organism evidence="2 3">
    <name type="scientific">Chenopodium quinoa</name>
    <name type="common">Quinoa</name>
    <dbReference type="NCBI Taxonomy" id="63459"/>
    <lineage>
        <taxon>Eukaryota</taxon>
        <taxon>Viridiplantae</taxon>
        <taxon>Streptophyta</taxon>
        <taxon>Embryophyta</taxon>
        <taxon>Tracheophyta</taxon>
        <taxon>Spermatophyta</taxon>
        <taxon>Magnoliopsida</taxon>
        <taxon>eudicotyledons</taxon>
        <taxon>Gunneridae</taxon>
        <taxon>Pentapetalae</taxon>
        <taxon>Caryophyllales</taxon>
        <taxon>Chenopodiaceae</taxon>
        <taxon>Chenopodioideae</taxon>
        <taxon>Atripliceae</taxon>
        <taxon>Chenopodium</taxon>
    </lineage>
</organism>
<dbReference type="InterPro" id="IPR053772">
    <property type="entry name" value="At1g61320/At1g61330-like"/>
</dbReference>
<dbReference type="OMA" id="MADPILM"/>
<reference evidence="2" key="1">
    <citation type="journal article" date="2017" name="Nature">
        <title>The genome of Chenopodium quinoa.</title>
        <authorList>
            <person name="Jarvis D.E."/>
            <person name="Ho Y.S."/>
            <person name="Lightfoot D.J."/>
            <person name="Schmoeckel S.M."/>
            <person name="Li B."/>
            <person name="Borm T.J.A."/>
            <person name="Ohyanagi H."/>
            <person name="Mineta K."/>
            <person name="Michell C.T."/>
            <person name="Saber N."/>
            <person name="Kharbatia N.M."/>
            <person name="Rupper R.R."/>
            <person name="Sharp A.R."/>
            <person name="Dally N."/>
            <person name="Boughton B.A."/>
            <person name="Woo Y.H."/>
            <person name="Gao G."/>
            <person name="Schijlen E.G.W.M."/>
            <person name="Guo X."/>
            <person name="Momin A.A."/>
            <person name="Negrao S."/>
            <person name="Al-Babili S."/>
            <person name="Gehring C."/>
            <person name="Roessner U."/>
            <person name="Jung C."/>
            <person name="Murphy K."/>
            <person name="Arold S.T."/>
            <person name="Gojobori T."/>
            <person name="van der Linden C.G."/>
            <person name="van Loo E.N."/>
            <person name="Jellen E.N."/>
            <person name="Maughan P.J."/>
            <person name="Tester M."/>
        </authorList>
    </citation>
    <scope>NUCLEOTIDE SEQUENCE [LARGE SCALE GENOMIC DNA]</scope>
    <source>
        <strain evidence="2">cv. PI 614886</strain>
    </source>
</reference>
<evidence type="ECO:0000313" key="2">
    <source>
        <dbReference type="EnsemblPlants" id="AUR62032904-RA:cds"/>
    </source>
</evidence>
<dbReference type="Pfam" id="PF23622">
    <property type="entry name" value="LRR_At1g61320_AtMIF1"/>
    <property type="match status" value="1"/>
</dbReference>
<accession>A0A803MNQ3</accession>
<dbReference type="PROSITE" id="PS50181">
    <property type="entry name" value="FBOX"/>
    <property type="match status" value="1"/>
</dbReference>
<dbReference type="Pfam" id="PF00646">
    <property type="entry name" value="F-box"/>
    <property type="match status" value="1"/>
</dbReference>
<feature type="domain" description="F-box" evidence="1">
    <location>
        <begin position="2"/>
        <end position="52"/>
    </location>
</feature>
<dbReference type="InterPro" id="IPR006566">
    <property type="entry name" value="FBD"/>
</dbReference>
<dbReference type="PANTHER" id="PTHR34145">
    <property type="entry name" value="OS02G0105600 PROTEIN"/>
    <property type="match status" value="1"/>
</dbReference>
<sequence>MDDYISKLPDDILCRLLSLLTVRDAIRARSLSTRWKHLPECRSTLKFNYTSVFGKRECNYNECQNEFVSAVNQYLKIWAAQKISKFKLDFNLTKEYASHIDGWIACATRKRVEGLDLNFVVSRAGAPNYVLSCHLLHSEASSLKHLRIHCCKLSLCSGYKSGCKSWLTQLTTLELICVTLVKNDMEHILSSCLNLTSLTILACTDYSGCLHVKLPCLKKLVILITSAIDIDCPNLEIFDYTSNLSRRPDTPMTNCCAKVTFSHSPCCLREVYLQVRCEKGGCLSKFVDHLTRNAPKLEHLFLVVNTEIKYSVTIKHSPERQYPDRPHSRLKKVKIEGYSKMWKGMEFVMYLLRNSIALEQMVIVTNDISKWRVPLMLSAFVASFTLPTPVPMSLPYCRVKTKLEAADQLFASWR</sequence>